<keyword evidence="1" id="KW-0812">Transmembrane</keyword>
<keyword evidence="3" id="KW-1185">Reference proteome</keyword>
<gene>
    <name evidence="2" type="ORF">H7K45_27810</name>
</gene>
<feature type="transmembrane region" description="Helical" evidence="1">
    <location>
        <begin position="20"/>
        <end position="53"/>
    </location>
</feature>
<dbReference type="Proteomes" id="UP001141629">
    <property type="component" value="Unassembled WGS sequence"/>
</dbReference>
<evidence type="ECO:0000256" key="1">
    <source>
        <dbReference type="SAM" id="Phobius"/>
    </source>
</evidence>
<organism evidence="2 3">
    <name type="scientific">Mycobacterium yunnanensis</name>
    <dbReference type="NCBI Taxonomy" id="368477"/>
    <lineage>
        <taxon>Bacteria</taxon>
        <taxon>Bacillati</taxon>
        <taxon>Actinomycetota</taxon>
        <taxon>Actinomycetes</taxon>
        <taxon>Mycobacteriales</taxon>
        <taxon>Mycobacteriaceae</taxon>
        <taxon>Mycobacterium</taxon>
    </lineage>
</organism>
<name>A0A9X3C5D2_9MYCO</name>
<comment type="caution">
    <text evidence="2">The sequence shown here is derived from an EMBL/GenBank/DDBJ whole genome shotgun (WGS) entry which is preliminary data.</text>
</comment>
<protein>
    <submittedName>
        <fullName evidence="2">Uncharacterized protein</fullName>
    </submittedName>
</protein>
<accession>A0A9X3C5D2</accession>
<dbReference type="EMBL" id="JACKVK010000014">
    <property type="protein sequence ID" value="MCV7424357.1"/>
    <property type="molecule type" value="Genomic_DNA"/>
</dbReference>
<dbReference type="RefSeq" id="WP_263999416.1">
    <property type="nucleotide sequence ID" value="NZ_JACKVK010000014.1"/>
</dbReference>
<sequence length="219" mass="23696">MPASDDSEVPAWIRYSTWTLGAALIVAAAVVMLVSGGVGGPAALLVAGVLLMLVGPISHRLTSFELGPDSAKAAFDSVARADVEVTEGKVTPIVKLVANAMAEDAIGYEDSVLREGSLELESGGQVVLAPPAEERFRQLSRDDQLKVLADMTSMKKSPDNKLGKRVAGNVRFYRREITDDLRMLYRKVDKTSPDAPQDFAILDFIRPEDPLWELTDLAL</sequence>
<keyword evidence="1" id="KW-0472">Membrane</keyword>
<evidence type="ECO:0000313" key="2">
    <source>
        <dbReference type="EMBL" id="MCV7424357.1"/>
    </source>
</evidence>
<reference evidence="2" key="2">
    <citation type="journal article" date="2022" name="BMC Genomics">
        <title>Comparative genome analysis of mycobacteria focusing on tRNA and non-coding RNA.</title>
        <authorList>
            <person name="Behra P.R.K."/>
            <person name="Pettersson B.M.F."/>
            <person name="Ramesh M."/>
            <person name="Das S."/>
            <person name="Dasgupta S."/>
            <person name="Kirsebom L.A."/>
        </authorList>
    </citation>
    <scope>NUCLEOTIDE SEQUENCE</scope>
    <source>
        <strain evidence="2">DSM 44838</strain>
    </source>
</reference>
<proteinExistence type="predicted"/>
<dbReference type="AlphaFoldDB" id="A0A9X3C5D2"/>
<reference evidence="2" key="1">
    <citation type="submission" date="2020-07" db="EMBL/GenBank/DDBJ databases">
        <authorList>
            <person name="Pettersson B.M.F."/>
            <person name="Behra P.R.K."/>
            <person name="Ramesh M."/>
            <person name="Das S."/>
            <person name="Dasgupta S."/>
            <person name="Kirsebom L.A."/>
        </authorList>
    </citation>
    <scope>NUCLEOTIDE SEQUENCE</scope>
    <source>
        <strain evidence="2">DSM 44838</strain>
    </source>
</reference>
<keyword evidence="1" id="KW-1133">Transmembrane helix</keyword>
<evidence type="ECO:0000313" key="3">
    <source>
        <dbReference type="Proteomes" id="UP001141629"/>
    </source>
</evidence>